<dbReference type="EMBL" id="HACG01032813">
    <property type="protein sequence ID" value="CEK79678.1"/>
    <property type="molecule type" value="Transcribed_RNA"/>
</dbReference>
<accession>A0A0B7AFW9</accession>
<dbReference type="AlphaFoldDB" id="A0A0B7AFW9"/>
<reference evidence="1" key="1">
    <citation type="submission" date="2014-12" db="EMBL/GenBank/DDBJ databases">
        <title>Insight into the proteome of Arion vulgaris.</title>
        <authorList>
            <person name="Aradska J."/>
            <person name="Bulat T."/>
            <person name="Smidak R."/>
            <person name="Sarate P."/>
            <person name="Gangsoo J."/>
            <person name="Sialana F."/>
            <person name="Bilban M."/>
            <person name="Lubec G."/>
        </authorList>
    </citation>
    <scope>NUCLEOTIDE SEQUENCE</scope>
    <source>
        <tissue evidence="1">Skin</tissue>
    </source>
</reference>
<feature type="non-terminal residue" evidence="1">
    <location>
        <position position="50"/>
    </location>
</feature>
<evidence type="ECO:0000313" key="1">
    <source>
        <dbReference type="EMBL" id="CEK79678.1"/>
    </source>
</evidence>
<sequence length="50" mass="5942">MSQFVEKVHSIFGHVLRRGGLEHSVTTSKIKGRGRQERERFRKPDFMAWK</sequence>
<proteinExistence type="predicted"/>
<gene>
    <name evidence="1" type="primary">ORF116810</name>
</gene>
<protein>
    <submittedName>
        <fullName evidence="1">Uncharacterized protein</fullName>
    </submittedName>
</protein>
<name>A0A0B7AFW9_9EUPU</name>
<organism evidence="1">
    <name type="scientific">Arion vulgaris</name>
    <dbReference type="NCBI Taxonomy" id="1028688"/>
    <lineage>
        <taxon>Eukaryota</taxon>
        <taxon>Metazoa</taxon>
        <taxon>Spiralia</taxon>
        <taxon>Lophotrochozoa</taxon>
        <taxon>Mollusca</taxon>
        <taxon>Gastropoda</taxon>
        <taxon>Heterobranchia</taxon>
        <taxon>Euthyneura</taxon>
        <taxon>Panpulmonata</taxon>
        <taxon>Eupulmonata</taxon>
        <taxon>Stylommatophora</taxon>
        <taxon>Helicina</taxon>
        <taxon>Arionoidea</taxon>
        <taxon>Arionidae</taxon>
        <taxon>Arion</taxon>
    </lineage>
</organism>